<keyword evidence="3" id="KW-0812">Transmembrane</keyword>
<evidence type="ECO:0000256" key="3">
    <source>
        <dbReference type="SAM" id="Phobius"/>
    </source>
</evidence>
<keyword evidence="3" id="KW-1133">Transmembrane helix</keyword>
<evidence type="ECO:0000256" key="2">
    <source>
        <dbReference type="SAM" id="MobiDB-lite"/>
    </source>
</evidence>
<feature type="region of interest" description="Disordered" evidence="2">
    <location>
        <begin position="153"/>
        <end position="179"/>
    </location>
</feature>
<sequence>MILLALDVYGIRPFKKAKRILLKPGLNTILGENGTGKTMIYQALSALLFNTPSDHIAFFEDQTQQAAVTFSTSNNEIYRIARNFKKGLWNLSKKEAVGNKFTTIETTSNKIYTWLKTTTGGLEEDERALLFMLDSPRLPSRQLMQNGVKNLPLPGRIAAPSSQEPAQAPERSAQEQTESNALFKQQEAALKTAQKKLDTLAETDDEMFAKQDKAAEIQKRIASVSELKDKIKQMQAAETERFSHFSAETLINPQQIKHFESDEKTLADDFETFEMEGEGLEAALMIKKQETQKKNPLKILGLFLVISSFLLPFVVPLSGLFRYIFLGGVLSGSALSGFAYFKRFQRTAAQNNLEKKLLHLDECVRKSEQKFERTHTAIYLMIKKTDSKNLAELKTQQSAYRNLQEKKEAAQTQVDLILNGETPATLLEKTKNLEAEVETLREQLKGHQELSEEVYRLQETLRDSEAKIETSDSTFSDLPSLDLPVQVGEGSFFSGLLDIGENGTRPSRERLEHDAGILYRRLRPQNSDLIQIANNGEIKVGATALHHLSPGLADQVFLSLVLSSLSQFSNVACPLFLDEPFETLDPASREAVMKILQVIAKKRQVIFFTSHPEFAQEKQIISL</sequence>
<evidence type="ECO:0000313" key="5">
    <source>
        <dbReference type="EMBL" id="VAX33234.1"/>
    </source>
</evidence>
<dbReference type="SUPFAM" id="SSF52540">
    <property type="entry name" value="P-loop containing nucleoside triphosphate hydrolases"/>
    <property type="match status" value="1"/>
</dbReference>
<accession>A0A3B1DAT0</accession>
<dbReference type="Pfam" id="PF13476">
    <property type="entry name" value="AAA_23"/>
    <property type="match status" value="1"/>
</dbReference>
<name>A0A3B1DAT0_9ZZZZ</name>
<evidence type="ECO:0000259" key="4">
    <source>
        <dbReference type="Pfam" id="PF13476"/>
    </source>
</evidence>
<keyword evidence="1" id="KW-0175">Coiled coil</keyword>
<keyword evidence="3" id="KW-0472">Membrane</keyword>
<organism evidence="5">
    <name type="scientific">hydrothermal vent metagenome</name>
    <dbReference type="NCBI Taxonomy" id="652676"/>
    <lineage>
        <taxon>unclassified sequences</taxon>
        <taxon>metagenomes</taxon>
        <taxon>ecological metagenomes</taxon>
    </lineage>
</organism>
<dbReference type="Gene3D" id="3.40.50.300">
    <property type="entry name" value="P-loop containing nucleotide triphosphate hydrolases"/>
    <property type="match status" value="2"/>
</dbReference>
<dbReference type="InterPro" id="IPR038729">
    <property type="entry name" value="Rad50/SbcC_AAA"/>
</dbReference>
<dbReference type="PANTHER" id="PTHR41259">
    <property type="entry name" value="DOUBLE-STRAND BREAK REPAIR RAD50 ATPASE, PUTATIVE-RELATED"/>
    <property type="match status" value="1"/>
</dbReference>
<protein>
    <recommendedName>
        <fullName evidence="4">Rad50/SbcC-type AAA domain-containing protein</fullName>
    </recommendedName>
</protein>
<reference evidence="5" key="1">
    <citation type="submission" date="2018-06" db="EMBL/GenBank/DDBJ databases">
        <authorList>
            <person name="Zhirakovskaya E."/>
        </authorList>
    </citation>
    <scope>NUCLEOTIDE SEQUENCE</scope>
</reference>
<feature type="domain" description="Rad50/SbcC-type AAA" evidence="4">
    <location>
        <begin position="10"/>
        <end position="234"/>
    </location>
</feature>
<feature type="coiled-coil region" evidence="1">
    <location>
        <begin position="393"/>
        <end position="467"/>
    </location>
</feature>
<feature type="transmembrane region" description="Helical" evidence="3">
    <location>
        <begin position="297"/>
        <end position="315"/>
    </location>
</feature>
<dbReference type="InterPro" id="IPR027417">
    <property type="entry name" value="P-loop_NTPase"/>
</dbReference>
<dbReference type="EMBL" id="UOGF01000103">
    <property type="protein sequence ID" value="VAX33234.1"/>
    <property type="molecule type" value="Genomic_DNA"/>
</dbReference>
<feature type="compositionally biased region" description="Low complexity" evidence="2">
    <location>
        <begin position="158"/>
        <end position="170"/>
    </location>
</feature>
<evidence type="ECO:0000256" key="1">
    <source>
        <dbReference type="SAM" id="Coils"/>
    </source>
</evidence>
<dbReference type="GO" id="GO:0016887">
    <property type="term" value="F:ATP hydrolysis activity"/>
    <property type="evidence" value="ECO:0007669"/>
    <property type="project" value="InterPro"/>
</dbReference>
<dbReference type="PANTHER" id="PTHR41259:SF1">
    <property type="entry name" value="DOUBLE-STRAND BREAK REPAIR RAD50 ATPASE, PUTATIVE-RELATED"/>
    <property type="match status" value="1"/>
</dbReference>
<dbReference type="GO" id="GO:0006302">
    <property type="term" value="P:double-strand break repair"/>
    <property type="evidence" value="ECO:0007669"/>
    <property type="project" value="InterPro"/>
</dbReference>
<gene>
    <name evidence="5" type="ORF">MNBD_NITROSPIRAE01-1689</name>
</gene>
<proteinExistence type="predicted"/>
<feature type="transmembrane region" description="Helical" evidence="3">
    <location>
        <begin position="321"/>
        <end position="341"/>
    </location>
</feature>
<dbReference type="AlphaFoldDB" id="A0A3B1DAT0"/>